<dbReference type="HOGENOM" id="CLU_021377_7_1_3"/>
<evidence type="ECO:0000313" key="10">
    <source>
        <dbReference type="EMBL" id="AFZ34491.1"/>
    </source>
</evidence>
<reference evidence="11" key="1">
    <citation type="journal article" date="2013" name="Proc. Natl. Acad. Sci. U.S.A.">
        <title>Improving the coverage of the cyanobacterial phylum using diversity-driven genome sequencing.</title>
        <authorList>
            <person name="Shih P.M."/>
            <person name="Wu D."/>
            <person name="Latifi A."/>
            <person name="Axen S.D."/>
            <person name="Fewer D.P."/>
            <person name="Talla E."/>
            <person name="Calteau A."/>
            <person name="Cai F."/>
            <person name="Tandeau de Marsac N."/>
            <person name="Rippka R."/>
            <person name="Herdman M."/>
            <person name="Sivonen K."/>
            <person name="Coursin T."/>
            <person name="Laurent T."/>
            <person name="Goodwin L."/>
            <person name="Nolan M."/>
            <person name="Davenport K.W."/>
            <person name="Han C.S."/>
            <person name="Rubin E.M."/>
            <person name="Eisen J.A."/>
            <person name="Woyke T."/>
            <person name="Gugger M."/>
            <person name="Kerfeld C.A."/>
        </authorList>
    </citation>
    <scope>NUCLEOTIDE SEQUENCE [LARGE SCALE GENOMIC DNA]</scope>
    <source>
        <strain evidence="11">ATCC 29371 / PCC 7437</strain>
    </source>
</reference>
<keyword evidence="8" id="KW-0472">Membrane</keyword>
<dbReference type="OrthoDB" id="9781621at2"/>
<keyword evidence="4" id="KW-0274">FAD</keyword>
<evidence type="ECO:0000256" key="4">
    <source>
        <dbReference type="ARBA" id="ARBA00022827"/>
    </source>
</evidence>
<evidence type="ECO:0000256" key="6">
    <source>
        <dbReference type="ARBA" id="ARBA00023027"/>
    </source>
</evidence>
<keyword evidence="6" id="KW-0520">NAD</keyword>
<keyword evidence="5 10" id="KW-0560">Oxidoreductase</keyword>
<dbReference type="InterPro" id="IPR036188">
    <property type="entry name" value="FAD/NAD-bd_sf"/>
</dbReference>
<keyword evidence="8" id="KW-0812">Transmembrane</keyword>
<dbReference type="InterPro" id="IPR023753">
    <property type="entry name" value="FAD/NAD-binding_dom"/>
</dbReference>
<organism evidence="10 11">
    <name type="scientific">Stanieria cyanosphaera (strain ATCC 29371 / PCC 7437)</name>
    <dbReference type="NCBI Taxonomy" id="111780"/>
    <lineage>
        <taxon>Bacteria</taxon>
        <taxon>Bacillati</taxon>
        <taxon>Cyanobacteriota</taxon>
        <taxon>Cyanophyceae</taxon>
        <taxon>Pleurocapsales</taxon>
        <taxon>Dermocarpellaceae</taxon>
        <taxon>Stanieria</taxon>
    </lineage>
</organism>
<dbReference type="Pfam" id="PF07992">
    <property type="entry name" value="Pyr_redox_2"/>
    <property type="match status" value="1"/>
</dbReference>
<keyword evidence="11" id="KW-1185">Reference proteome</keyword>
<dbReference type="STRING" id="111780.Sta7437_0908"/>
<dbReference type="SUPFAM" id="SSF51905">
    <property type="entry name" value="FAD/NAD(P)-binding domain"/>
    <property type="match status" value="1"/>
</dbReference>
<evidence type="ECO:0000256" key="8">
    <source>
        <dbReference type="SAM" id="Phobius"/>
    </source>
</evidence>
<dbReference type="PANTHER" id="PTHR43706">
    <property type="entry name" value="NADH DEHYDROGENASE"/>
    <property type="match status" value="1"/>
</dbReference>
<dbReference type="Gene3D" id="3.50.50.100">
    <property type="match status" value="1"/>
</dbReference>
<comment type="similarity">
    <text evidence="1">Belongs to the NADH dehydrogenase family.</text>
</comment>
<evidence type="ECO:0000313" key="11">
    <source>
        <dbReference type="Proteomes" id="UP000010473"/>
    </source>
</evidence>
<dbReference type="AlphaFoldDB" id="K9XQZ9"/>
<protein>
    <recommendedName>
        <fullName evidence="2">NADH:ubiquinone reductase (non-electrogenic)</fullName>
        <ecNumber evidence="2">1.6.5.9</ecNumber>
    </recommendedName>
</protein>
<dbReference type="Proteomes" id="UP000010473">
    <property type="component" value="Chromosome"/>
</dbReference>
<evidence type="ECO:0000256" key="5">
    <source>
        <dbReference type="ARBA" id="ARBA00023002"/>
    </source>
</evidence>
<dbReference type="GO" id="GO:0050136">
    <property type="term" value="F:NADH dehydrogenase (quinone) (non-electrogenic) activity"/>
    <property type="evidence" value="ECO:0007669"/>
    <property type="project" value="UniProtKB-EC"/>
</dbReference>
<dbReference type="EC" id="1.6.5.9" evidence="2"/>
<evidence type="ECO:0000256" key="2">
    <source>
        <dbReference type="ARBA" id="ARBA00012637"/>
    </source>
</evidence>
<gene>
    <name evidence="10" type="ordered locus">Sta7437_0908</name>
</gene>
<keyword evidence="8" id="KW-1133">Transmembrane helix</keyword>
<dbReference type="KEGG" id="scs:Sta7437_0908"/>
<accession>K9XQZ9</accession>
<dbReference type="PANTHER" id="PTHR43706:SF47">
    <property type="entry name" value="EXTERNAL NADH-UBIQUINONE OXIDOREDUCTASE 1, MITOCHONDRIAL-RELATED"/>
    <property type="match status" value="1"/>
</dbReference>
<dbReference type="RefSeq" id="WP_015192164.1">
    <property type="nucleotide sequence ID" value="NC_019748.1"/>
</dbReference>
<dbReference type="PATRIC" id="fig|111780.3.peg.948"/>
<dbReference type="PRINTS" id="PR00411">
    <property type="entry name" value="PNDRDTASEI"/>
</dbReference>
<sequence>MNTAQTNQSQPHVVIVGGGFGGLYAAKALGKAPVKVTLIDKRNFHLFQPLLYQVATGSLSPADIASPLRVVLGKNKNTHVLLDRVVDLDPQTQKVYLQDHPELDYDILIIATGVSHHYFGNEHWQATAPGLKTVEDALEIRRRIFLAFEAAEKETDPEKRQAFLTFAIVGGGPTGVELAGAIAEIAHGSLKNEFRNIDTSETRILLLEGMDRLLPPYPAELSAKAQSSLEKLGVTVKTKALVTEIAEDVITVKYGDHSEQIRSNTILWAAGVKASRMGKALAERTGAELDRVGRVMVEPDLTIAGYPNIFVIGDLANFPHQGEKPLPGVAPVAIQEGEYVAKLISKRLKNQTMPPFRYFDVGNLAVIGQNSAVVNLGFIKLSGLLAWLIWVFAHIYYLIEFDNKLIVMVQWGWNYFTRGRGARLITDQKITPDGKQVETEANQYELLKN</sequence>
<dbReference type="EMBL" id="CP003653">
    <property type="protein sequence ID" value="AFZ34491.1"/>
    <property type="molecule type" value="Genomic_DNA"/>
</dbReference>
<keyword evidence="3" id="KW-0285">Flavoprotein</keyword>
<name>K9XQZ9_STAC7</name>
<evidence type="ECO:0000256" key="1">
    <source>
        <dbReference type="ARBA" id="ARBA00005272"/>
    </source>
</evidence>
<feature type="transmembrane region" description="Helical" evidence="8">
    <location>
        <begin position="378"/>
        <end position="399"/>
    </location>
</feature>
<evidence type="ECO:0000256" key="7">
    <source>
        <dbReference type="ARBA" id="ARBA00047599"/>
    </source>
</evidence>
<dbReference type="PRINTS" id="PR00368">
    <property type="entry name" value="FADPNR"/>
</dbReference>
<feature type="domain" description="FAD/NAD(P)-binding" evidence="9">
    <location>
        <begin position="12"/>
        <end position="337"/>
    </location>
</feature>
<proteinExistence type="inferred from homology"/>
<evidence type="ECO:0000259" key="9">
    <source>
        <dbReference type="Pfam" id="PF07992"/>
    </source>
</evidence>
<dbReference type="eggNOG" id="COG1252">
    <property type="taxonomic scope" value="Bacteria"/>
</dbReference>
<comment type="catalytic activity">
    <reaction evidence="7">
        <text>a quinone + NADH + H(+) = a quinol + NAD(+)</text>
        <dbReference type="Rhea" id="RHEA:46160"/>
        <dbReference type="ChEBI" id="CHEBI:15378"/>
        <dbReference type="ChEBI" id="CHEBI:24646"/>
        <dbReference type="ChEBI" id="CHEBI:57540"/>
        <dbReference type="ChEBI" id="CHEBI:57945"/>
        <dbReference type="ChEBI" id="CHEBI:132124"/>
        <dbReference type="EC" id="1.6.5.9"/>
    </reaction>
</comment>
<evidence type="ECO:0000256" key="3">
    <source>
        <dbReference type="ARBA" id="ARBA00022630"/>
    </source>
</evidence>
<dbReference type="InterPro" id="IPR045024">
    <property type="entry name" value="NDH-2"/>
</dbReference>